<keyword evidence="1" id="KW-0812">Transmembrane</keyword>
<dbReference type="EMBL" id="KV448981">
    <property type="protein sequence ID" value="OAX32535.1"/>
    <property type="molecule type" value="Genomic_DNA"/>
</dbReference>
<keyword evidence="3" id="KW-1185">Reference proteome</keyword>
<dbReference type="Proteomes" id="UP000092154">
    <property type="component" value="Unassembled WGS sequence"/>
</dbReference>
<dbReference type="AlphaFoldDB" id="A0A1B7MIW1"/>
<feature type="transmembrane region" description="Helical" evidence="1">
    <location>
        <begin position="21"/>
        <end position="40"/>
    </location>
</feature>
<evidence type="ECO:0000256" key="1">
    <source>
        <dbReference type="SAM" id="Phobius"/>
    </source>
</evidence>
<keyword evidence="1" id="KW-0472">Membrane</keyword>
<evidence type="ECO:0000313" key="3">
    <source>
        <dbReference type="Proteomes" id="UP000092154"/>
    </source>
</evidence>
<reference evidence="2 3" key="1">
    <citation type="submission" date="2016-06" db="EMBL/GenBank/DDBJ databases">
        <title>Comparative genomics of the ectomycorrhizal sister species Rhizopogon vinicolor and Rhizopogon vesiculosus (Basidiomycota: Boletales) reveals a divergence of the mating type B locus.</title>
        <authorList>
            <consortium name="DOE Joint Genome Institute"/>
            <person name="Mujic A.B."/>
            <person name="Kuo A."/>
            <person name="Tritt A."/>
            <person name="Lipzen A."/>
            <person name="Chen C."/>
            <person name="Johnson J."/>
            <person name="Sharma A."/>
            <person name="Barry K."/>
            <person name="Grigoriev I.V."/>
            <person name="Spatafora J.W."/>
        </authorList>
    </citation>
    <scope>NUCLEOTIDE SEQUENCE [LARGE SCALE GENOMIC DNA]</scope>
    <source>
        <strain evidence="2 3">AM-OR11-026</strain>
    </source>
</reference>
<name>A0A1B7MIW1_9AGAM</name>
<proteinExistence type="predicted"/>
<accession>A0A1B7MIW1</accession>
<organism evidence="2 3">
    <name type="scientific">Rhizopogon vinicolor AM-OR11-026</name>
    <dbReference type="NCBI Taxonomy" id="1314800"/>
    <lineage>
        <taxon>Eukaryota</taxon>
        <taxon>Fungi</taxon>
        <taxon>Dikarya</taxon>
        <taxon>Basidiomycota</taxon>
        <taxon>Agaricomycotina</taxon>
        <taxon>Agaricomycetes</taxon>
        <taxon>Agaricomycetidae</taxon>
        <taxon>Boletales</taxon>
        <taxon>Suillineae</taxon>
        <taxon>Rhizopogonaceae</taxon>
        <taxon>Rhizopogon</taxon>
    </lineage>
</organism>
<dbReference type="InParanoid" id="A0A1B7MIW1"/>
<gene>
    <name evidence="2" type="ORF">K503DRAFT_600143</name>
</gene>
<keyword evidence="1" id="KW-1133">Transmembrane helix</keyword>
<evidence type="ECO:0000313" key="2">
    <source>
        <dbReference type="EMBL" id="OAX32535.1"/>
    </source>
</evidence>
<protein>
    <submittedName>
        <fullName evidence="2">Uncharacterized protein</fullName>
    </submittedName>
</protein>
<sequence>MVNVVDNEADVGSIAKPNRTITFGLSMALVGAIAGITSALSGPTALIVVLIIATVVIGTWVYDVYQLSYVLSAYPSSVTRITEPAQPGGGGGAPCSLHRGFNAHPTNALSSV</sequence>
<feature type="transmembrane region" description="Helical" evidence="1">
    <location>
        <begin position="46"/>
        <end position="65"/>
    </location>
</feature>